<keyword evidence="3" id="KW-1185">Reference proteome</keyword>
<gene>
    <name evidence="2" type="ORF">PIB30_038165</name>
</gene>
<name>A0ABU6XCS9_9FABA</name>
<proteinExistence type="predicted"/>
<evidence type="ECO:0000313" key="2">
    <source>
        <dbReference type="EMBL" id="MED6195477.1"/>
    </source>
</evidence>
<evidence type="ECO:0000313" key="3">
    <source>
        <dbReference type="Proteomes" id="UP001341840"/>
    </source>
</evidence>
<protein>
    <submittedName>
        <fullName evidence="2">Uncharacterized protein</fullName>
    </submittedName>
</protein>
<reference evidence="2 3" key="1">
    <citation type="journal article" date="2023" name="Plants (Basel)">
        <title>Bridging the Gap: Combining Genomics and Transcriptomics Approaches to Understand Stylosanthes scabra, an Orphan Legume from the Brazilian Caatinga.</title>
        <authorList>
            <person name="Ferreira-Neto J.R.C."/>
            <person name="da Silva M.D."/>
            <person name="Binneck E."/>
            <person name="de Melo N.F."/>
            <person name="da Silva R.H."/>
            <person name="de Melo A.L.T.M."/>
            <person name="Pandolfi V."/>
            <person name="Bustamante F.O."/>
            <person name="Brasileiro-Vidal A.C."/>
            <person name="Benko-Iseppon A.M."/>
        </authorList>
    </citation>
    <scope>NUCLEOTIDE SEQUENCE [LARGE SCALE GENOMIC DNA]</scope>
    <source>
        <tissue evidence="2">Leaves</tissue>
    </source>
</reference>
<accession>A0ABU6XCS9</accession>
<feature type="region of interest" description="Disordered" evidence="1">
    <location>
        <begin position="72"/>
        <end position="122"/>
    </location>
</feature>
<evidence type="ECO:0000256" key="1">
    <source>
        <dbReference type="SAM" id="MobiDB-lite"/>
    </source>
</evidence>
<organism evidence="2 3">
    <name type="scientific">Stylosanthes scabra</name>
    <dbReference type="NCBI Taxonomy" id="79078"/>
    <lineage>
        <taxon>Eukaryota</taxon>
        <taxon>Viridiplantae</taxon>
        <taxon>Streptophyta</taxon>
        <taxon>Embryophyta</taxon>
        <taxon>Tracheophyta</taxon>
        <taxon>Spermatophyta</taxon>
        <taxon>Magnoliopsida</taxon>
        <taxon>eudicotyledons</taxon>
        <taxon>Gunneridae</taxon>
        <taxon>Pentapetalae</taxon>
        <taxon>rosids</taxon>
        <taxon>fabids</taxon>
        <taxon>Fabales</taxon>
        <taxon>Fabaceae</taxon>
        <taxon>Papilionoideae</taxon>
        <taxon>50 kb inversion clade</taxon>
        <taxon>dalbergioids sensu lato</taxon>
        <taxon>Dalbergieae</taxon>
        <taxon>Pterocarpus clade</taxon>
        <taxon>Stylosanthes</taxon>
    </lineage>
</organism>
<sequence>MTTPLVVHLTLESRLTCSTRSLHQADANAQRVAAEEAVYAEKVRTLESTVQTQEVSNLRRAYSDMYSFLTQMRRGVSGSGSMPDMPPPPPPPAPPSPTPLQTPPPQPDQTGSPHHDDDTDYV</sequence>
<feature type="compositionally biased region" description="Pro residues" evidence="1">
    <location>
        <begin position="84"/>
        <end position="107"/>
    </location>
</feature>
<dbReference type="EMBL" id="JASCZI010211644">
    <property type="protein sequence ID" value="MED6195477.1"/>
    <property type="molecule type" value="Genomic_DNA"/>
</dbReference>
<feature type="compositionally biased region" description="Basic and acidic residues" evidence="1">
    <location>
        <begin position="113"/>
        <end position="122"/>
    </location>
</feature>
<comment type="caution">
    <text evidence="2">The sequence shown here is derived from an EMBL/GenBank/DDBJ whole genome shotgun (WGS) entry which is preliminary data.</text>
</comment>
<dbReference type="Proteomes" id="UP001341840">
    <property type="component" value="Unassembled WGS sequence"/>
</dbReference>